<dbReference type="RefSeq" id="WP_154631816.1">
    <property type="nucleotide sequence ID" value="NZ_JBEEVT010000017.1"/>
</dbReference>
<dbReference type="AlphaFoldDB" id="A0A346CLC1"/>
<feature type="domain" description="Glycosyltransferase 2-like" evidence="2">
    <location>
        <begin position="6"/>
        <end position="127"/>
    </location>
</feature>
<evidence type="ECO:0000313" key="3">
    <source>
        <dbReference type="EMBL" id="AXL96395.1"/>
    </source>
</evidence>
<dbReference type="Gene3D" id="3.90.550.10">
    <property type="entry name" value="Spore Coat Polysaccharide Biosynthesis Protein SpsA, Chain A"/>
    <property type="match status" value="1"/>
</dbReference>
<name>A0A346CLC1_9GAMM</name>
<evidence type="ECO:0000259" key="2">
    <source>
        <dbReference type="Pfam" id="PF00535"/>
    </source>
</evidence>
<dbReference type="InterPro" id="IPR029044">
    <property type="entry name" value="Nucleotide-diphossugar_trans"/>
</dbReference>
<comment type="similarity">
    <text evidence="1">Belongs to the glycosyltransferase 2 family. WaaE/KdtX subfamily.</text>
</comment>
<protein>
    <submittedName>
        <fullName evidence="3">Glycosyl transferase family 2</fullName>
    </submittedName>
</protein>
<dbReference type="Pfam" id="PF00535">
    <property type="entry name" value="Glycos_transf_2"/>
    <property type="match status" value="1"/>
</dbReference>
<organism evidence="3">
    <name type="scientific">Providencia alcalifaciens</name>
    <dbReference type="NCBI Taxonomy" id="126385"/>
    <lineage>
        <taxon>Bacteria</taxon>
        <taxon>Pseudomonadati</taxon>
        <taxon>Pseudomonadota</taxon>
        <taxon>Gammaproteobacteria</taxon>
        <taxon>Enterobacterales</taxon>
        <taxon>Morganellaceae</taxon>
        <taxon>Providencia</taxon>
    </lineage>
</organism>
<gene>
    <name evidence="3" type="primary">gt2</name>
</gene>
<dbReference type="CDD" id="cd02511">
    <property type="entry name" value="Beta4Glucosyltransferase"/>
    <property type="match status" value="1"/>
</dbReference>
<dbReference type="EMBL" id="MH444264">
    <property type="protein sequence ID" value="AXL96395.1"/>
    <property type="molecule type" value="Genomic_DNA"/>
</dbReference>
<accession>A0A346CLC1</accession>
<dbReference type="InterPro" id="IPR001173">
    <property type="entry name" value="Glyco_trans_2-like"/>
</dbReference>
<dbReference type="PANTHER" id="PTHR43630">
    <property type="entry name" value="POLY-BETA-1,6-N-ACETYL-D-GLUCOSAMINE SYNTHASE"/>
    <property type="match status" value="1"/>
</dbReference>
<sequence>MTPSLSIVILTLNEELHIKRCLESILPITRNIFIIDSNSTDNTVEIAKSMGTTVLTHDWPGNHALQFQWGLDNCNIETDWVMKLDADETISIELANEIKKKLKNLPLNVSGVTLKRRVYFQNRWIKHGGCYPIKLLRIWRHGHGYVENRWMDEHVTLIKGETVEFDHDFSDNNLNDLTWWTQKHNGYATREAIDILSSLYKSNDFNFLKPSWIGTQAQIKRKLKNKYIKLPLFIRPFIYFFYRYFIKLGFLDGKPGLVWCILQGFWYRFLVDAKIYEIKNKYLVKDEKSLNSYIENYFYKKK</sequence>
<reference evidence="3" key="1">
    <citation type="submission" date="2018-06" db="EMBL/GenBank/DDBJ databases">
        <title>Development of a Molecular Serotyping Scheme and a Multiplexed Luminex-Based Array for Providencia.</title>
        <authorList>
            <person name="Du Y."/>
            <person name="Liu B."/>
        </authorList>
    </citation>
    <scope>NUCLEOTIDE SEQUENCE</scope>
</reference>
<evidence type="ECO:0000256" key="1">
    <source>
        <dbReference type="ARBA" id="ARBA00038494"/>
    </source>
</evidence>
<keyword evidence="3" id="KW-0808">Transferase</keyword>
<proteinExistence type="inferred from homology"/>
<dbReference type="GO" id="GO:0016740">
    <property type="term" value="F:transferase activity"/>
    <property type="evidence" value="ECO:0007669"/>
    <property type="project" value="UniProtKB-KW"/>
</dbReference>
<dbReference type="SUPFAM" id="SSF53448">
    <property type="entry name" value="Nucleotide-diphospho-sugar transferases"/>
    <property type="match status" value="1"/>
</dbReference>
<dbReference type="PANTHER" id="PTHR43630:SF2">
    <property type="entry name" value="GLYCOSYLTRANSFERASE"/>
    <property type="match status" value="1"/>
</dbReference>